<evidence type="ECO:0000256" key="5">
    <source>
        <dbReference type="ARBA" id="ARBA00022989"/>
    </source>
</evidence>
<dbReference type="GO" id="GO:0008381">
    <property type="term" value="F:mechanosensitive monoatomic ion channel activity"/>
    <property type="evidence" value="ECO:0007669"/>
    <property type="project" value="InterPro"/>
</dbReference>
<dbReference type="Gene3D" id="3.30.70.100">
    <property type="match status" value="1"/>
</dbReference>
<feature type="transmembrane region" description="Helical" evidence="7">
    <location>
        <begin position="228"/>
        <end position="249"/>
    </location>
</feature>
<evidence type="ECO:0000256" key="4">
    <source>
        <dbReference type="ARBA" id="ARBA00022692"/>
    </source>
</evidence>
<evidence type="ECO:0000313" key="12">
    <source>
        <dbReference type="EMBL" id="TWI06290.1"/>
    </source>
</evidence>
<proteinExistence type="inferred from homology"/>
<feature type="transmembrane region" description="Helical" evidence="7">
    <location>
        <begin position="166"/>
        <end position="187"/>
    </location>
</feature>
<dbReference type="SUPFAM" id="SSF50182">
    <property type="entry name" value="Sm-like ribonucleoproteins"/>
    <property type="match status" value="1"/>
</dbReference>
<accession>A0A562LFA3</accession>
<keyword evidence="7" id="KW-0406">Ion transport</keyword>
<keyword evidence="5 7" id="KW-1133">Transmembrane helix</keyword>
<comment type="similarity">
    <text evidence="2 7">Belongs to the MscS (TC 1.A.23) family.</text>
</comment>
<dbReference type="InterPro" id="IPR023408">
    <property type="entry name" value="MscS_beta-dom_sf"/>
</dbReference>
<reference evidence="12 13" key="1">
    <citation type="journal article" date="2015" name="Stand. Genomic Sci.">
        <title>Genomic Encyclopedia of Bacterial and Archaeal Type Strains, Phase III: the genomes of soil and plant-associated and newly described type strains.</title>
        <authorList>
            <person name="Whitman W.B."/>
            <person name="Woyke T."/>
            <person name="Klenk H.P."/>
            <person name="Zhou Y."/>
            <person name="Lilburn T.G."/>
            <person name="Beck B.J."/>
            <person name="De Vos P."/>
            <person name="Vandamme P."/>
            <person name="Eisen J.A."/>
            <person name="Garrity G."/>
            <person name="Hugenholtz P."/>
            <person name="Kyrpides N.C."/>
        </authorList>
    </citation>
    <scope>NUCLEOTIDE SEQUENCE [LARGE SCALE GENOMIC DNA]</scope>
    <source>
        <strain evidence="12 13">CGMCC 1.10821</strain>
    </source>
</reference>
<dbReference type="Pfam" id="PF00924">
    <property type="entry name" value="MS_channel_2nd"/>
    <property type="match status" value="1"/>
</dbReference>
<evidence type="ECO:0000313" key="13">
    <source>
        <dbReference type="Proteomes" id="UP000315167"/>
    </source>
</evidence>
<comment type="function">
    <text evidence="7">Mechanosensitive channel that participates in the regulation of osmotic pressure changes within the cell, opening in response to stretch forces in the membrane lipid bilayer, without the need for other proteins. Contributes to normal resistance to hypoosmotic shock. Forms an ion channel of 1.0 nanosiemens conductance with a slight preference for anions.</text>
</comment>
<feature type="chain" id="PRO_5022242851" description="Small-conductance mechanosensitive channel" evidence="9">
    <location>
        <begin position="32"/>
        <end position="569"/>
    </location>
</feature>
<dbReference type="OrthoDB" id="9780668at2"/>
<dbReference type="SUPFAM" id="SSF82689">
    <property type="entry name" value="Mechanosensitive channel protein MscS (YggB), C-terminal domain"/>
    <property type="match status" value="1"/>
</dbReference>
<feature type="transmembrane region" description="Helical" evidence="7">
    <location>
        <begin position="355"/>
        <end position="382"/>
    </location>
</feature>
<protein>
    <recommendedName>
        <fullName evidence="7">Small-conductance mechanosensitive channel</fullName>
    </recommendedName>
</protein>
<comment type="caution">
    <text evidence="12">The sequence shown here is derived from an EMBL/GenBank/DDBJ whole genome shotgun (WGS) entry which is preliminary data.</text>
</comment>
<keyword evidence="7" id="KW-0813">Transport</keyword>
<dbReference type="PANTHER" id="PTHR30221">
    <property type="entry name" value="SMALL-CONDUCTANCE MECHANOSENSITIVE CHANNEL"/>
    <property type="match status" value="1"/>
</dbReference>
<keyword evidence="7" id="KW-0407">Ion channel</keyword>
<dbReference type="GO" id="GO:0005886">
    <property type="term" value="C:plasma membrane"/>
    <property type="evidence" value="ECO:0007669"/>
    <property type="project" value="UniProtKB-SubCell"/>
</dbReference>
<keyword evidence="9" id="KW-0732">Signal</keyword>
<name>A0A562LFA3_9GAMM</name>
<dbReference type="InterPro" id="IPR011066">
    <property type="entry name" value="MscS_channel_C_sf"/>
</dbReference>
<evidence type="ECO:0000256" key="2">
    <source>
        <dbReference type="ARBA" id="ARBA00008017"/>
    </source>
</evidence>
<keyword evidence="6 7" id="KW-0472">Membrane</keyword>
<feature type="transmembrane region" description="Helical" evidence="7">
    <location>
        <begin position="326"/>
        <end position="343"/>
    </location>
</feature>
<dbReference type="AlphaFoldDB" id="A0A562LFA3"/>
<organism evidence="12 13">
    <name type="scientific">Luteimonas cucumeris</name>
    <dbReference type="NCBI Taxonomy" id="985012"/>
    <lineage>
        <taxon>Bacteria</taxon>
        <taxon>Pseudomonadati</taxon>
        <taxon>Pseudomonadota</taxon>
        <taxon>Gammaproteobacteria</taxon>
        <taxon>Lysobacterales</taxon>
        <taxon>Lysobacteraceae</taxon>
        <taxon>Luteimonas</taxon>
    </lineage>
</organism>
<comment type="subunit">
    <text evidence="7">Homoheptamer.</text>
</comment>
<evidence type="ECO:0000259" key="10">
    <source>
        <dbReference type="Pfam" id="PF00924"/>
    </source>
</evidence>
<feature type="domain" description="Mechanosensitive ion channel MscS" evidence="10">
    <location>
        <begin position="369"/>
        <end position="435"/>
    </location>
</feature>
<dbReference type="EMBL" id="VLKN01000001">
    <property type="protein sequence ID" value="TWI06290.1"/>
    <property type="molecule type" value="Genomic_DNA"/>
</dbReference>
<evidence type="ECO:0000256" key="7">
    <source>
        <dbReference type="RuleBase" id="RU369025"/>
    </source>
</evidence>
<evidence type="ECO:0000256" key="1">
    <source>
        <dbReference type="ARBA" id="ARBA00004651"/>
    </source>
</evidence>
<dbReference type="Gene3D" id="2.30.30.60">
    <property type="match status" value="1"/>
</dbReference>
<evidence type="ECO:0000256" key="8">
    <source>
        <dbReference type="SAM" id="MobiDB-lite"/>
    </source>
</evidence>
<evidence type="ECO:0000256" key="3">
    <source>
        <dbReference type="ARBA" id="ARBA00022475"/>
    </source>
</evidence>
<dbReference type="RefSeq" id="WP_144898080.1">
    <property type="nucleotide sequence ID" value="NZ_VLKN01000001.1"/>
</dbReference>
<evidence type="ECO:0000256" key="6">
    <source>
        <dbReference type="ARBA" id="ARBA00023136"/>
    </source>
</evidence>
<dbReference type="InterPro" id="IPR049278">
    <property type="entry name" value="MS_channel_C"/>
</dbReference>
<dbReference type="Proteomes" id="UP000315167">
    <property type="component" value="Unassembled WGS sequence"/>
</dbReference>
<dbReference type="PANTHER" id="PTHR30221:SF18">
    <property type="entry name" value="SLL0590 PROTEIN"/>
    <property type="match status" value="1"/>
</dbReference>
<evidence type="ECO:0000259" key="11">
    <source>
        <dbReference type="Pfam" id="PF21082"/>
    </source>
</evidence>
<dbReference type="InterPro" id="IPR006685">
    <property type="entry name" value="MscS_channel_2nd"/>
</dbReference>
<evidence type="ECO:0000256" key="9">
    <source>
        <dbReference type="SAM" id="SignalP"/>
    </source>
</evidence>
<keyword evidence="7" id="KW-0997">Cell inner membrane</keyword>
<keyword evidence="4 7" id="KW-0812">Transmembrane</keyword>
<comment type="caution">
    <text evidence="7">Lacks conserved residue(s) required for the propagation of feature annotation.</text>
</comment>
<dbReference type="InterPro" id="IPR010920">
    <property type="entry name" value="LSM_dom_sf"/>
</dbReference>
<feature type="signal peptide" evidence="9">
    <location>
        <begin position="1"/>
        <end position="31"/>
    </location>
</feature>
<dbReference type="InterPro" id="IPR045275">
    <property type="entry name" value="MscS_archaea/bacteria_type"/>
</dbReference>
<dbReference type="Pfam" id="PF21082">
    <property type="entry name" value="MS_channel_3rd"/>
    <property type="match status" value="1"/>
</dbReference>
<comment type="subcellular location">
    <subcellularLocation>
        <location evidence="7">Cell inner membrane</location>
        <topology evidence="7">Multi-pass membrane protein</topology>
    </subcellularLocation>
    <subcellularLocation>
        <location evidence="1">Cell membrane</location>
        <topology evidence="1">Multi-pass membrane protein</topology>
    </subcellularLocation>
</comment>
<dbReference type="InterPro" id="IPR006686">
    <property type="entry name" value="MscS_channel_CS"/>
</dbReference>
<dbReference type="PROSITE" id="PS01246">
    <property type="entry name" value="UPF0003"/>
    <property type="match status" value="1"/>
</dbReference>
<sequence length="569" mass="61740">MTRSRAHRMLHRLLWTLSCVLVLAGTPAMQAACATPTVSTAAPAQVGTAEPGADSHEVTVRYFNRDVMVLRGPFMGRPVQVRAAAAEANLGNIIEKPGIPKVDFRQVTEGLIVLLGGDVVSIITPQDLDALHGQTFAQARADIARRLGDAVQAAERDRAPRQLLRGVLMTLLACAVALLLMVAALRLGRFARARFTRWLDRRVAGTHRESTRHMVLGLRSLGDWTLRLATALVVLFVVEEWLRFVLGQFGFTQPWALAMTGWIVQRATAWAHAIAGAIPGLVTAVVIFLLARVITRTIGMTFRGVQSGRFQLFGIDRELAEPTRKLIVAVVWLFAVAMAYPYLPGSDTDAFKGLSVLVGLMVSLGASGIVGQAAGGFTILYSRTMSVGDLVRSGDVEGIVMQIGLFTTRIRTVTGVEVSIPNTVVLSGQLQNFSRHPDGPGMWIETGVTIGYDTPWRQVHRMLLDAAAKTAKIQTQPAPFVLQTALSDFYVEYRLRARVIDAATRVFILSELHANIQDAFNSAGVQIMSPHYEADPEQAKLVAPGQWEGVPNTLDTDANLAPDSGGDAR</sequence>
<feature type="domain" description="Mechanosensitive ion channel MscS C-terminal" evidence="11">
    <location>
        <begin position="445"/>
        <end position="527"/>
    </location>
</feature>
<gene>
    <name evidence="12" type="ORF">IP90_00556</name>
</gene>
<feature type="transmembrane region" description="Helical" evidence="7">
    <location>
        <begin position="269"/>
        <end position="291"/>
    </location>
</feature>
<feature type="region of interest" description="Disordered" evidence="8">
    <location>
        <begin position="547"/>
        <end position="569"/>
    </location>
</feature>
<dbReference type="Gene3D" id="1.10.287.1260">
    <property type="match status" value="1"/>
</dbReference>
<keyword evidence="3" id="KW-1003">Cell membrane</keyword>
<keyword evidence="13" id="KW-1185">Reference proteome</keyword>